<accession>A0A453T5R2</accession>
<protein>
    <submittedName>
        <fullName evidence="2">Uncharacterized protein</fullName>
    </submittedName>
</protein>
<dbReference type="AlphaFoldDB" id="A0A453T5R2"/>
<keyword evidence="3" id="KW-1185">Reference proteome</keyword>
<reference evidence="3" key="1">
    <citation type="journal article" date="2014" name="Science">
        <title>Ancient hybridizations among the ancestral genomes of bread wheat.</title>
        <authorList>
            <consortium name="International Wheat Genome Sequencing Consortium,"/>
            <person name="Marcussen T."/>
            <person name="Sandve S.R."/>
            <person name="Heier L."/>
            <person name="Spannagl M."/>
            <person name="Pfeifer M."/>
            <person name="Jakobsen K.S."/>
            <person name="Wulff B.B."/>
            <person name="Steuernagel B."/>
            <person name="Mayer K.F."/>
            <person name="Olsen O.A."/>
        </authorList>
    </citation>
    <scope>NUCLEOTIDE SEQUENCE [LARGE SCALE GENOMIC DNA]</scope>
    <source>
        <strain evidence="3">cv. AL8/78</strain>
    </source>
</reference>
<proteinExistence type="predicted"/>
<reference evidence="2" key="4">
    <citation type="submission" date="2019-03" db="UniProtKB">
        <authorList>
            <consortium name="EnsemblPlants"/>
        </authorList>
    </citation>
    <scope>IDENTIFICATION</scope>
</reference>
<sequence>GINRVVQPPLPLESKRGRGMRAKVLGVQRTRKATKPPAQKDPRLINAGWSVLSCPVLSQLAIGCIRFSSIINEKRKDYHPPFLACLIWTELALCSIAEAPGGAAAGAVPVGRERRPSPGDGVAAEGLQGAVQGERQTRDKAGAFFFVKQAEEGRVRRGGAATKEAAASRWRLRAP</sequence>
<evidence type="ECO:0000313" key="2">
    <source>
        <dbReference type="EnsemblPlants" id="AET7Gv21253800.4"/>
    </source>
</evidence>
<name>A0A453T5R2_AEGTS</name>
<dbReference type="Gramene" id="AET7Gv21253800.4">
    <property type="protein sequence ID" value="AET7Gv21253800.4"/>
    <property type="gene ID" value="AET7Gv21253800"/>
</dbReference>
<evidence type="ECO:0000256" key="1">
    <source>
        <dbReference type="SAM" id="MobiDB-lite"/>
    </source>
</evidence>
<evidence type="ECO:0000313" key="3">
    <source>
        <dbReference type="Proteomes" id="UP000015105"/>
    </source>
</evidence>
<dbReference type="Proteomes" id="UP000015105">
    <property type="component" value="Chromosome 7D"/>
</dbReference>
<feature type="region of interest" description="Disordered" evidence="1">
    <location>
        <begin position="108"/>
        <end position="133"/>
    </location>
</feature>
<reference evidence="3" key="2">
    <citation type="journal article" date="2017" name="Nat. Plants">
        <title>The Aegilops tauschii genome reveals multiple impacts of transposons.</title>
        <authorList>
            <person name="Zhao G."/>
            <person name="Zou C."/>
            <person name="Li K."/>
            <person name="Wang K."/>
            <person name="Li T."/>
            <person name="Gao L."/>
            <person name="Zhang X."/>
            <person name="Wang H."/>
            <person name="Yang Z."/>
            <person name="Liu X."/>
            <person name="Jiang W."/>
            <person name="Mao L."/>
            <person name="Kong X."/>
            <person name="Jiao Y."/>
            <person name="Jia J."/>
        </authorList>
    </citation>
    <scope>NUCLEOTIDE SEQUENCE [LARGE SCALE GENOMIC DNA]</scope>
    <source>
        <strain evidence="3">cv. AL8/78</strain>
    </source>
</reference>
<dbReference type="EnsemblPlants" id="AET7Gv21253800.4">
    <property type="protein sequence ID" value="AET7Gv21253800.4"/>
    <property type="gene ID" value="AET7Gv21253800"/>
</dbReference>
<reference evidence="2" key="3">
    <citation type="journal article" date="2017" name="Nature">
        <title>Genome sequence of the progenitor of the wheat D genome Aegilops tauschii.</title>
        <authorList>
            <person name="Luo M.C."/>
            <person name="Gu Y.Q."/>
            <person name="Puiu D."/>
            <person name="Wang H."/>
            <person name="Twardziok S.O."/>
            <person name="Deal K.R."/>
            <person name="Huo N."/>
            <person name="Zhu T."/>
            <person name="Wang L."/>
            <person name="Wang Y."/>
            <person name="McGuire P.E."/>
            <person name="Liu S."/>
            <person name="Long H."/>
            <person name="Ramasamy R.K."/>
            <person name="Rodriguez J.C."/>
            <person name="Van S.L."/>
            <person name="Yuan L."/>
            <person name="Wang Z."/>
            <person name="Xia Z."/>
            <person name="Xiao L."/>
            <person name="Anderson O.D."/>
            <person name="Ouyang S."/>
            <person name="Liang Y."/>
            <person name="Zimin A.V."/>
            <person name="Pertea G."/>
            <person name="Qi P."/>
            <person name="Bennetzen J.L."/>
            <person name="Dai X."/>
            <person name="Dawson M.W."/>
            <person name="Muller H.G."/>
            <person name="Kugler K."/>
            <person name="Rivarola-Duarte L."/>
            <person name="Spannagl M."/>
            <person name="Mayer K.F.X."/>
            <person name="Lu F.H."/>
            <person name="Bevan M.W."/>
            <person name="Leroy P."/>
            <person name="Li P."/>
            <person name="You F.M."/>
            <person name="Sun Q."/>
            <person name="Liu Z."/>
            <person name="Lyons E."/>
            <person name="Wicker T."/>
            <person name="Salzberg S.L."/>
            <person name="Devos K.M."/>
            <person name="Dvorak J."/>
        </authorList>
    </citation>
    <scope>NUCLEOTIDE SEQUENCE [LARGE SCALE GENOMIC DNA]</scope>
    <source>
        <strain evidence="2">cv. AL8/78</strain>
    </source>
</reference>
<reference evidence="2" key="5">
    <citation type="journal article" date="2021" name="G3 (Bethesda)">
        <title>Aegilops tauschii genome assembly Aet v5.0 features greater sequence contiguity and improved annotation.</title>
        <authorList>
            <person name="Wang L."/>
            <person name="Zhu T."/>
            <person name="Rodriguez J.C."/>
            <person name="Deal K.R."/>
            <person name="Dubcovsky J."/>
            <person name="McGuire P.E."/>
            <person name="Lux T."/>
            <person name="Spannagl M."/>
            <person name="Mayer K.F.X."/>
            <person name="Baldrich P."/>
            <person name="Meyers B.C."/>
            <person name="Huo N."/>
            <person name="Gu Y.Q."/>
            <person name="Zhou H."/>
            <person name="Devos K.M."/>
            <person name="Bennetzen J.L."/>
            <person name="Unver T."/>
            <person name="Budak H."/>
            <person name="Gulick P.J."/>
            <person name="Galiba G."/>
            <person name="Kalapos B."/>
            <person name="Nelson D.R."/>
            <person name="Li P."/>
            <person name="You F.M."/>
            <person name="Luo M.C."/>
            <person name="Dvorak J."/>
        </authorList>
    </citation>
    <scope>NUCLEOTIDE SEQUENCE [LARGE SCALE GENOMIC DNA]</scope>
    <source>
        <strain evidence="2">cv. AL8/78</strain>
    </source>
</reference>
<organism evidence="2 3">
    <name type="scientific">Aegilops tauschii subsp. strangulata</name>
    <name type="common">Goatgrass</name>
    <dbReference type="NCBI Taxonomy" id="200361"/>
    <lineage>
        <taxon>Eukaryota</taxon>
        <taxon>Viridiplantae</taxon>
        <taxon>Streptophyta</taxon>
        <taxon>Embryophyta</taxon>
        <taxon>Tracheophyta</taxon>
        <taxon>Spermatophyta</taxon>
        <taxon>Magnoliopsida</taxon>
        <taxon>Liliopsida</taxon>
        <taxon>Poales</taxon>
        <taxon>Poaceae</taxon>
        <taxon>BOP clade</taxon>
        <taxon>Pooideae</taxon>
        <taxon>Triticodae</taxon>
        <taxon>Triticeae</taxon>
        <taxon>Triticinae</taxon>
        <taxon>Aegilops</taxon>
    </lineage>
</organism>